<evidence type="ECO:0000313" key="1">
    <source>
        <dbReference type="EMBL" id="EFU22312.1"/>
    </source>
</evidence>
<comment type="caution">
    <text evidence="1">The sequence shown here is derived from an EMBL/GenBank/DDBJ whole genome shotgun (WGS) entry which is preliminary data.</text>
</comment>
<protein>
    <submittedName>
        <fullName evidence="1">Uncharacterized protein</fullName>
    </submittedName>
</protein>
<dbReference type="AlphaFoldDB" id="E6J1B3"/>
<organism evidence="1 2">
    <name type="scientific">Streptococcus anginosus F0211</name>
    <dbReference type="NCBI Taxonomy" id="706437"/>
    <lineage>
        <taxon>Bacteria</taxon>
        <taxon>Bacillati</taxon>
        <taxon>Bacillota</taxon>
        <taxon>Bacilli</taxon>
        <taxon>Lactobacillales</taxon>
        <taxon>Streptococcaceae</taxon>
        <taxon>Streptococcus</taxon>
        <taxon>Streptococcus anginosus group</taxon>
    </lineage>
</organism>
<accession>E6J1B3</accession>
<reference evidence="1 2" key="1">
    <citation type="submission" date="2010-11" db="EMBL/GenBank/DDBJ databases">
        <authorList>
            <person name="Weinstock G."/>
            <person name="Sodergren E."/>
            <person name="Clifton S."/>
            <person name="Fulton L."/>
            <person name="Fulton B."/>
            <person name="Courtney L."/>
            <person name="Fronick C."/>
            <person name="Harrison M."/>
            <person name="Strong C."/>
            <person name="Farmer C."/>
            <person name="Delahaunty K."/>
            <person name="Markovic C."/>
            <person name="Hall O."/>
            <person name="Minx P."/>
            <person name="Tomlinson C."/>
            <person name="Mitreva M."/>
            <person name="Hou S."/>
            <person name="Chen J."/>
            <person name="Wollam A."/>
            <person name="Pepin K.H."/>
            <person name="Johnson M."/>
            <person name="Bhonagiri V."/>
            <person name="Zhang X."/>
            <person name="Suruliraj S."/>
            <person name="Warren W."/>
            <person name="Chinwalla A."/>
            <person name="Mardis E.R."/>
            <person name="Wilson R.K."/>
        </authorList>
    </citation>
    <scope>NUCLEOTIDE SEQUENCE [LARGE SCALE GENOMIC DNA]</scope>
    <source>
        <strain evidence="1 2">F0211</strain>
    </source>
</reference>
<name>E6J1B3_STRAP</name>
<gene>
    <name evidence="1" type="ORF">HMPREF0813_01038</name>
</gene>
<dbReference type="EMBL" id="AECT01000018">
    <property type="protein sequence ID" value="EFU22312.1"/>
    <property type="molecule type" value="Genomic_DNA"/>
</dbReference>
<evidence type="ECO:0000313" key="2">
    <source>
        <dbReference type="Proteomes" id="UP000002973"/>
    </source>
</evidence>
<dbReference type="Proteomes" id="UP000002973">
    <property type="component" value="Unassembled WGS sequence"/>
</dbReference>
<sequence length="53" mass="6335">MQDRIGYIYILFKRIIAHLKNSKIANKVFSFILPKKRGEEETIVVKQRLVFQI</sequence>
<proteinExistence type="predicted"/>